<dbReference type="SUPFAM" id="SSF52540">
    <property type="entry name" value="P-loop containing nucleoside triphosphate hydrolases"/>
    <property type="match status" value="1"/>
</dbReference>
<comment type="caution">
    <text evidence="7">The sequence shown here is derived from an EMBL/GenBank/DDBJ whole genome shotgun (WGS) entry which is preliminary data.</text>
</comment>
<dbReference type="SMART" id="SM00862">
    <property type="entry name" value="Trans_reg_C"/>
    <property type="match status" value="1"/>
</dbReference>
<gene>
    <name evidence="7" type="ORF">Acor_08320</name>
</gene>
<dbReference type="InterPro" id="IPR011990">
    <property type="entry name" value="TPR-like_helical_dom_sf"/>
</dbReference>
<dbReference type="GO" id="GO:0006355">
    <property type="term" value="P:regulation of DNA-templated transcription"/>
    <property type="evidence" value="ECO:0007669"/>
    <property type="project" value="InterPro"/>
</dbReference>
<dbReference type="Gene3D" id="1.25.40.10">
    <property type="entry name" value="Tetratricopeptide repeat domain"/>
    <property type="match status" value="2"/>
</dbReference>
<dbReference type="EMBL" id="BLAD01000037">
    <property type="protein sequence ID" value="GER98768.1"/>
    <property type="molecule type" value="Genomic_DNA"/>
</dbReference>
<keyword evidence="8" id="KW-1185">Reference proteome</keyword>
<dbReference type="SUPFAM" id="SSF48452">
    <property type="entry name" value="TPR-like"/>
    <property type="match status" value="3"/>
</dbReference>
<dbReference type="Gene3D" id="1.10.8.430">
    <property type="entry name" value="Helical domain of apoptotic protease-activating factors"/>
    <property type="match status" value="1"/>
</dbReference>
<dbReference type="GO" id="GO:0003677">
    <property type="term" value="F:DNA binding"/>
    <property type="evidence" value="ECO:0007669"/>
    <property type="project" value="UniProtKB-KW"/>
</dbReference>
<evidence type="ECO:0000313" key="7">
    <source>
        <dbReference type="EMBL" id="GER98768.1"/>
    </source>
</evidence>
<dbReference type="GO" id="GO:0043531">
    <property type="term" value="F:ADP binding"/>
    <property type="evidence" value="ECO:0007669"/>
    <property type="project" value="InterPro"/>
</dbReference>
<feature type="domain" description="AAA+ ATPase" evidence="4">
    <location>
        <begin position="314"/>
        <end position="454"/>
    </location>
</feature>
<evidence type="ECO:0000256" key="3">
    <source>
        <dbReference type="ARBA" id="ARBA00023125"/>
    </source>
</evidence>
<dbReference type="SMART" id="SM00382">
    <property type="entry name" value="AAA"/>
    <property type="match status" value="1"/>
</dbReference>
<reference evidence="7 8" key="1">
    <citation type="submission" date="2019-10" db="EMBL/GenBank/DDBJ databases">
        <title>Whole genome shotgun sequence of Acrocarpospora corrugata NBRC 13972.</title>
        <authorList>
            <person name="Ichikawa N."/>
            <person name="Kimura A."/>
            <person name="Kitahashi Y."/>
            <person name="Komaki H."/>
            <person name="Oguchi A."/>
        </authorList>
    </citation>
    <scope>NUCLEOTIDE SEQUENCE [LARGE SCALE GENOMIC DNA]</scope>
    <source>
        <strain evidence="7 8">NBRC 13972</strain>
    </source>
</reference>
<name>A0A5M3VRF8_9ACTN</name>
<dbReference type="PANTHER" id="PTHR47691">
    <property type="entry name" value="REGULATOR-RELATED"/>
    <property type="match status" value="1"/>
</dbReference>
<protein>
    <submittedName>
        <fullName evidence="7">SARP family transcriptional regulator</fullName>
    </submittedName>
</protein>
<dbReference type="CDD" id="cd15831">
    <property type="entry name" value="BTAD"/>
    <property type="match status" value="1"/>
</dbReference>
<dbReference type="Proteomes" id="UP000334990">
    <property type="component" value="Unassembled WGS sequence"/>
</dbReference>
<evidence type="ECO:0000256" key="1">
    <source>
        <dbReference type="ARBA" id="ARBA00005820"/>
    </source>
</evidence>
<feature type="domain" description="Bacterial transcriptional activator" evidence="6">
    <location>
        <begin position="105"/>
        <end position="253"/>
    </location>
</feature>
<dbReference type="PANTHER" id="PTHR47691:SF3">
    <property type="entry name" value="HTH-TYPE TRANSCRIPTIONAL REGULATOR RV0890C-RELATED"/>
    <property type="match status" value="1"/>
</dbReference>
<dbReference type="SUPFAM" id="SSF46894">
    <property type="entry name" value="C-terminal effector domain of the bipartite response regulators"/>
    <property type="match status" value="1"/>
</dbReference>
<dbReference type="Pfam" id="PF03704">
    <property type="entry name" value="BTAD"/>
    <property type="match status" value="1"/>
</dbReference>
<dbReference type="InterPro" id="IPR005158">
    <property type="entry name" value="BTAD"/>
</dbReference>
<evidence type="ECO:0000259" key="6">
    <source>
        <dbReference type="SMART" id="SM01043"/>
    </source>
</evidence>
<dbReference type="GO" id="GO:0000160">
    <property type="term" value="P:phosphorelay signal transduction system"/>
    <property type="evidence" value="ECO:0007669"/>
    <property type="project" value="InterPro"/>
</dbReference>
<dbReference type="InterPro" id="IPR001867">
    <property type="entry name" value="OmpR/PhoB-type_DNA-bd"/>
</dbReference>
<evidence type="ECO:0000259" key="5">
    <source>
        <dbReference type="SMART" id="SM00862"/>
    </source>
</evidence>
<proteinExistence type="inferred from homology"/>
<evidence type="ECO:0000259" key="4">
    <source>
        <dbReference type="SMART" id="SM00382"/>
    </source>
</evidence>
<dbReference type="InterPro" id="IPR036388">
    <property type="entry name" value="WH-like_DNA-bd_sf"/>
</dbReference>
<dbReference type="AlphaFoldDB" id="A0A5M3VRF8"/>
<organism evidence="7 8">
    <name type="scientific">Acrocarpospora corrugata</name>
    <dbReference type="NCBI Taxonomy" id="35763"/>
    <lineage>
        <taxon>Bacteria</taxon>
        <taxon>Bacillati</taxon>
        <taxon>Actinomycetota</taxon>
        <taxon>Actinomycetes</taxon>
        <taxon>Streptosporangiales</taxon>
        <taxon>Streptosporangiaceae</taxon>
        <taxon>Acrocarpospora</taxon>
    </lineage>
</organism>
<comment type="similarity">
    <text evidence="1">Belongs to the AfsR/DnrI/RedD regulatory family.</text>
</comment>
<dbReference type="InterPro" id="IPR016032">
    <property type="entry name" value="Sig_transdc_resp-reg_C-effctor"/>
</dbReference>
<keyword evidence="3" id="KW-0238">DNA-binding</keyword>
<keyword evidence="2" id="KW-0677">Repeat</keyword>
<dbReference type="Pfam" id="PF00931">
    <property type="entry name" value="NB-ARC"/>
    <property type="match status" value="1"/>
</dbReference>
<dbReference type="Gene3D" id="1.10.10.10">
    <property type="entry name" value="Winged helix-like DNA-binding domain superfamily/Winged helix DNA-binding domain"/>
    <property type="match status" value="1"/>
</dbReference>
<dbReference type="PRINTS" id="PR00364">
    <property type="entry name" value="DISEASERSIST"/>
</dbReference>
<dbReference type="Gene3D" id="3.40.50.300">
    <property type="entry name" value="P-loop containing nucleotide triphosphate hydrolases"/>
    <property type="match status" value="1"/>
</dbReference>
<feature type="domain" description="OmpR/PhoB-type" evidence="5">
    <location>
        <begin position="28"/>
        <end position="97"/>
    </location>
</feature>
<evidence type="ECO:0000256" key="2">
    <source>
        <dbReference type="ARBA" id="ARBA00022737"/>
    </source>
</evidence>
<dbReference type="InterPro" id="IPR003593">
    <property type="entry name" value="AAA+_ATPase"/>
</dbReference>
<evidence type="ECO:0000313" key="8">
    <source>
        <dbReference type="Proteomes" id="UP000334990"/>
    </source>
</evidence>
<accession>A0A5M3VRF8</accession>
<sequence>MTRTSERIGGQALHFRILTRLEVIPDEGGPLAISPIKRRALCALLLAGEQGLSPGELMEAVWGDGYARDGSLKTCLSQLRRVLPGRIPAGGSGGYRIEFDPADTLDAHRFRALVAASAEAVRLGEHETAVQTLQEALNLWGQGEPPLADLPDHTARLRLMRDELIFERRAAQISLFRERIQLGDHRDVLGDLRRGIAEDPFSEQLHALLMTALYRSGYRAEALRHFDAVSTLLLREAGSGPGQALRQLRDAIDVDDEALVLDTRAPAPAAATPAPAPPPPPLAQLPPDVIDFTGREDEVARVAEFLTPGPDVMGVPIASLIGPPGVGKSALAIHIAHRLRAAFPDGQIYIHLAGMSARPREAAEVLGELLTSMGAPADSLPAGTGERAALFRSMLAGRRVLVVIDDAAGADHVQPFLPGTAGCAVIVTSRAYLTGGAGIRPFRLDPLQRQEALRLLEEIIGADRVAAEPEAADEVMAACGGFPLAVRIAGARLSAQPNWPIAYFAGRLSDRLRALRANEMTVSASIADSYDALPAPAKQAFRVLALAGPGDFPVWLIAMLLGTLEAEELLETLSDRSLLVTVSAGTVGQPRYRQHDLLRDYAEQQLQDHVSERDLAVERLLLGWLELVDRADARLPGEPHFPRPARLNVELFAPDEARHLIDSGPGVWFIAECANILAAIRLACDERRYRLAYGLALRLSSFLAHQNRHREAEDMWERVMSAAAAEEDTRLAAEARLRLAAVVARQPGDEHRPIQMLTTCLEAFEQVKNAEGVARSLAWRALVGYRQGALDEAAADAGRGHKLAREVEDAPAEVACLRVLGLVAGAEGRHEEAIQLCESAFTRAGKIARESGERVYESLALDTLITVRLAAGHHDQALHLCDHGRVLGQETGDILAEAAFEEFAGDALAGLARHAEAVVRYTRAAGLFEIAADDRRAPLCRARIAAMRAAQGSLEEARKLADQSASELENLGFQVEATETRRLAQGW</sequence>
<dbReference type="InterPro" id="IPR002182">
    <property type="entry name" value="NB-ARC"/>
</dbReference>
<dbReference type="SMART" id="SM01043">
    <property type="entry name" value="BTAD"/>
    <property type="match status" value="1"/>
</dbReference>
<dbReference type="InterPro" id="IPR042197">
    <property type="entry name" value="Apaf_helical"/>
</dbReference>
<dbReference type="InterPro" id="IPR027417">
    <property type="entry name" value="P-loop_NTPase"/>
</dbReference>